<dbReference type="AlphaFoldDB" id="A0A8A2VBS3"/>
<sequence>MSDRDQFNVRIDESVAKRFRSFVQDHRGDRRGALGKETENALREYMDNDQAARIEANLDILLDEIQEVKALLDQESSVHTQTSPASDRPPETIQKLEEIFSRIQDQATNGESVKEEHVERAIKHVAGANPQTLRRYKSELKAEGHAFEDPGEPPLWYLKEEILFNRLVRTRNTDEVLSQYPNEVKKSFDDWLESNQEIWAGDNE</sequence>
<dbReference type="Gene3D" id="1.10.4030.10">
    <property type="entry name" value="Porin chaperone SurA, peptide-binding domain"/>
    <property type="match status" value="1"/>
</dbReference>
<gene>
    <name evidence="1" type="ORF">J0X25_12180</name>
</gene>
<reference evidence="1 2" key="1">
    <citation type="submission" date="2021-03" db="EMBL/GenBank/DDBJ databases">
        <title>Haloterrigena longa sp. nov. and Haloterrigena limicola sp. nov., extremely halophilic archaea isolated from a salt lake.</title>
        <authorList>
            <person name="Henglin C."/>
        </authorList>
    </citation>
    <scope>NUCLEOTIDE SEQUENCE [LARGE SCALE GENOMIC DNA]</scope>
    <source>
        <strain evidence="1 2">KZCA68</strain>
    </source>
</reference>
<organism evidence="1 2">
    <name type="scientific">Haloterrigena alkaliphila</name>
    <dbReference type="NCBI Taxonomy" id="2816475"/>
    <lineage>
        <taxon>Archaea</taxon>
        <taxon>Methanobacteriati</taxon>
        <taxon>Methanobacteriota</taxon>
        <taxon>Stenosarchaea group</taxon>
        <taxon>Halobacteria</taxon>
        <taxon>Halobacteriales</taxon>
        <taxon>Natrialbaceae</taxon>
        <taxon>Haloterrigena</taxon>
    </lineage>
</organism>
<accession>A0A8A2VBS3</accession>
<evidence type="ECO:0000313" key="2">
    <source>
        <dbReference type="Proteomes" id="UP000663203"/>
    </source>
</evidence>
<proteinExistence type="predicted"/>
<protein>
    <submittedName>
        <fullName evidence="1">Uncharacterized protein</fullName>
    </submittedName>
</protein>
<evidence type="ECO:0000313" key="1">
    <source>
        <dbReference type="EMBL" id="QSW98167.1"/>
    </source>
</evidence>
<dbReference type="RefSeq" id="WP_207287784.1">
    <property type="nucleotide sequence ID" value="NZ_CP071462.1"/>
</dbReference>
<dbReference type="GeneID" id="63188075"/>
<name>A0A8A2VBS3_9EURY</name>
<dbReference type="KEGG" id="hakz:J0X25_12180"/>
<dbReference type="EMBL" id="CP071462">
    <property type="protein sequence ID" value="QSW98167.1"/>
    <property type="molecule type" value="Genomic_DNA"/>
</dbReference>
<keyword evidence="2" id="KW-1185">Reference proteome</keyword>
<dbReference type="Proteomes" id="UP000663203">
    <property type="component" value="Chromosome"/>
</dbReference>